<sequence length="84" mass="9802">MILRITKKASKKISKLETSISKQISIEILKLSQNPYSSQSKKLQSTENKYRIRIGSFRVIYKIDTQNKIISILRVADRKDIYRG</sequence>
<accession>A0A1F5ZN90</accession>
<dbReference type="PANTHER" id="PTHR38813:SF1">
    <property type="entry name" value="TOXIN RELE1-RELATED"/>
    <property type="match status" value="1"/>
</dbReference>
<dbReference type="EMBL" id="MFJL01000033">
    <property type="protein sequence ID" value="OGG13959.1"/>
    <property type="molecule type" value="Genomic_DNA"/>
</dbReference>
<dbReference type="AlphaFoldDB" id="A0A1F5ZN90"/>
<keyword evidence="1" id="KW-1277">Toxin-antitoxin system</keyword>
<dbReference type="PANTHER" id="PTHR38813">
    <property type="match status" value="1"/>
</dbReference>
<dbReference type="InterPro" id="IPR035093">
    <property type="entry name" value="RelE/ParE_toxin_dom_sf"/>
</dbReference>
<dbReference type="InterPro" id="IPR007712">
    <property type="entry name" value="RelE/ParE_toxin"/>
</dbReference>
<comment type="caution">
    <text evidence="2">The sequence shown here is derived from an EMBL/GenBank/DDBJ whole genome shotgun (WGS) entry which is preliminary data.</text>
</comment>
<dbReference type="Proteomes" id="UP000176923">
    <property type="component" value="Unassembled WGS sequence"/>
</dbReference>
<evidence type="ECO:0000256" key="1">
    <source>
        <dbReference type="ARBA" id="ARBA00022649"/>
    </source>
</evidence>
<dbReference type="STRING" id="1798382.A3D77_03595"/>
<reference evidence="2 3" key="1">
    <citation type="journal article" date="2016" name="Nat. Commun.">
        <title>Thousands of microbial genomes shed light on interconnected biogeochemical processes in an aquifer system.</title>
        <authorList>
            <person name="Anantharaman K."/>
            <person name="Brown C.T."/>
            <person name="Hug L.A."/>
            <person name="Sharon I."/>
            <person name="Castelle C.J."/>
            <person name="Probst A.J."/>
            <person name="Thomas B.C."/>
            <person name="Singh A."/>
            <person name="Wilkins M.J."/>
            <person name="Karaoz U."/>
            <person name="Brodie E.L."/>
            <person name="Williams K.H."/>
            <person name="Hubbard S.S."/>
            <person name="Banfield J.F."/>
        </authorList>
    </citation>
    <scope>NUCLEOTIDE SEQUENCE [LARGE SCALE GENOMIC DNA]</scope>
</reference>
<gene>
    <name evidence="2" type="ORF">A3D77_03595</name>
</gene>
<name>A0A1F5ZN90_9BACT</name>
<dbReference type="Pfam" id="PF05016">
    <property type="entry name" value="ParE_toxin"/>
    <property type="match status" value="1"/>
</dbReference>
<proteinExistence type="predicted"/>
<dbReference type="Gene3D" id="3.30.2310.20">
    <property type="entry name" value="RelE-like"/>
    <property type="match status" value="1"/>
</dbReference>
<evidence type="ECO:0008006" key="4">
    <source>
        <dbReference type="Google" id="ProtNLM"/>
    </source>
</evidence>
<evidence type="ECO:0000313" key="3">
    <source>
        <dbReference type="Proteomes" id="UP000176923"/>
    </source>
</evidence>
<dbReference type="InterPro" id="IPR052747">
    <property type="entry name" value="TA_system_RelE_toxin"/>
</dbReference>
<protein>
    <recommendedName>
        <fullName evidence="4">Plasmid stabilization protein</fullName>
    </recommendedName>
</protein>
<evidence type="ECO:0000313" key="2">
    <source>
        <dbReference type="EMBL" id="OGG13959.1"/>
    </source>
</evidence>
<dbReference type="SUPFAM" id="SSF143011">
    <property type="entry name" value="RelE-like"/>
    <property type="match status" value="1"/>
</dbReference>
<organism evidence="2 3">
    <name type="scientific">Candidatus Gottesmanbacteria bacterium RIFCSPHIGHO2_02_FULL_39_11</name>
    <dbReference type="NCBI Taxonomy" id="1798382"/>
    <lineage>
        <taxon>Bacteria</taxon>
        <taxon>Candidatus Gottesmaniibacteriota</taxon>
    </lineage>
</organism>